<proteinExistence type="predicted"/>
<protein>
    <submittedName>
        <fullName evidence="1">Uncharacterized protein</fullName>
    </submittedName>
</protein>
<accession>A0ACC3D8U0</accession>
<sequence length="769" mass="84930">MSVRLHVAEHGGSGVSGVEILLSHSNDFAELMDIVREEFGRNDPAVELHSYRTALECGSRISRAAWNRGHHHDELSSGRMTLFAHFVDRRGDHSHSSVPLFETTPQRSFTRDSSTAFRPARQPSALSDSRGLDKSSLQYSYGYDYQPTLGLRDRQPSKTQVPQNVPTTTRNSTPTQGFVNTKRPYTEPVYSSQYEGSAAKQARHGPSPQYAAQGTHGLPSGTPFPSPSPSLGNTPSQDQKLPHPICHPVSYLVKLHFCAGTAGSISYDARWDEPVFTLRSDADYTQTQNAIAPLAMYGLARSQTLQSYAHLVCFDIYLGPQPGIMRQLSRHMVVHDYLELFAQPPDHILALARVVVVKDGQMVRSLADLKPHGREVILVEDSDEDSKSPNASNNVGGDTAMLPSEPYKALLVMADSRIAAVEATDAATEPDTRLSSTRTASAVAYVPNAQFRRVVVGELKESMHPSGRKHAVRASIDSSRFSRIRYVIVEQDLDGKSLPIPASTRRSIQNGSIAFLPRYLDVQCYDDNGKDRKALAQEIARASQEEHMADGVSDRLLEATPRASGNGIDTEGPITVSFVFVPLNREKHKAMEAQISRLKPFLYTFKGSDRAEAVRKQVLEEYSKQLVSLKDGTQPPVQFGVRIWLAPQDGHQYRFYDPEFSSVLLYQFLLVSSEKTSDRKLEAQITLKARVTDLASLPTDISEAAYISDEEVPGICSCGEPDEGITIQCDGAKCSIKWYHLSCAGLTKVPPASKKWYCSNCSKGKKSKK</sequence>
<dbReference type="EMBL" id="JAWDJW010006752">
    <property type="protein sequence ID" value="KAK3063694.1"/>
    <property type="molecule type" value="Genomic_DNA"/>
</dbReference>
<reference evidence="1" key="1">
    <citation type="submission" date="2024-09" db="EMBL/GenBank/DDBJ databases">
        <title>Black Yeasts Isolated from many extreme environments.</title>
        <authorList>
            <person name="Coleine C."/>
            <person name="Stajich J.E."/>
            <person name="Selbmann L."/>
        </authorList>
    </citation>
    <scope>NUCLEOTIDE SEQUENCE</scope>
    <source>
        <strain evidence="1">CCFEE 5737</strain>
    </source>
</reference>
<organism evidence="1 2">
    <name type="scientific">Coniosporium uncinatum</name>
    <dbReference type="NCBI Taxonomy" id="93489"/>
    <lineage>
        <taxon>Eukaryota</taxon>
        <taxon>Fungi</taxon>
        <taxon>Dikarya</taxon>
        <taxon>Ascomycota</taxon>
        <taxon>Pezizomycotina</taxon>
        <taxon>Dothideomycetes</taxon>
        <taxon>Dothideomycetes incertae sedis</taxon>
        <taxon>Coniosporium</taxon>
    </lineage>
</organism>
<evidence type="ECO:0000313" key="2">
    <source>
        <dbReference type="Proteomes" id="UP001186974"/>
    </source>
</evidence>
<comment type="caution">
    <text evidence="1">The sequence shown here is derived from an EMBL/GenBank/DDBJ whole genome shotgun (WGS) entry which is preliminary data.</text>
</comment>
<dbReference type="Proteomes" id="UP001186974">
    <property type="component" value="Unassembled WGS sequence"/>
</dbReference>
<evidence type="ECO:0000313" key="1">
    <source>
        <dbReference type="EMBL" id="KAK3063694.1"/>
    </source>
</evidence>
<keyword evidence="2" id="KW-1185">Reference proteome</keyword>
<gene>
    <name evidence="1" type="ORF">LTS18_013507</name>
</gene>
<name>A0ACC3D8U0_9PEZI</name>